<keyword evidence="2" id="KW-1185">Reference proteome</keyword>
<reference evidence="2" key="1">
    <citation type="submission" date="2015-09" db="EMBL/GenBank/DDBJ databases">
        <authorList>
            <person name="Rodrigo-Torres Lidia"/>
            <person name="Arahal R.David."/>
        </authorList>
    </citation>
    <scope>NUCLEOTIDE SEQUENCE [LARGE SCALE GENOMIC DNA]</scope>
    <source>
        <strain evidence="2">CECT 7735</strain>
    </source>
</reference>
<dbReference type="EMBL" id="CYTW01000001">
    <property type="protein sequence ID" value="CUJ88864.1"/>
    <property type="molecule type" value="Genomic_DNA"/>
</dbReference>
<name>A0A0N7M8L9_9RHOB</name>
<gene>
    <name evidence="1" type="ORF">PH7735_00991</name>
</gene>
<proteinExistence type="predicted"/>
<dbReference type="Proteomes" id="UP000051870">
    <property type="component" value="Unassembled WGS sequence"/>
</dbReference>
<accession>A0A0N7M8L9</accession>
<evidence type="ECO:0000313" key="2">
    <source>
        <dbReference type="Proteomes" id="UP000051870"/>
    </source>
</evidence>
<protein>
    <submittedName>
        <fullName evidence="1">Uncharacterized protein</fullName>
    </submittedName>
</protein>
<sequence>MGELPYPLPQPHFLRDVSMQKHQHILEYQGCFARCLREKCWKRRRQSVFLKFASHCFRAHYEERGPFYERQHDVIGAKRGPPAPS</sequence>
<dbReference type="STRING" id="1715693.PH7735_00991"/>
<dbReference type="AlphaFoldDB" id="A0A0N7M8L9"/>
<organism evidence="1 2">
    <name type="scientific">Shimia thalassica</name>
    <dbReference type="NCBI Taxonomy" id="1715693"/>
    <lineage>
        <taxon>Bacteria</taxon>
        <taxon>Pseudomonadati</taxon>
        <taxon>Pseudomonadota</taxon>
        <taxon>Alphaproteobacteria</taxon>
        <taxon>Rhodobacterales</taxon>
        <taxon>Roseobacteraceae</taxon>
    </lineage>
</organism>
<evidence type="ECO:0000313" key="1">
    <source>
        <dbReference type="EMBL" id="CUJ88864.1"/>
    </source>
</evidence>